<proteinExistence type="predicted"/>
<dbReference type="Gene3D" id="1.20.272.40">
    <property type="match status" value="1"/>
</dbReference>
<evidence type="ECO:0000313" key="2">
    <source>
        <dbReference type="Proteomes" id="UP000639338"/>
    </source>
</evidence>
<dbReference type="Proteomes" id="UP000639338">
    <property type="component" value="Unassembled WGS sequence"/>
</dbReference>
<name>A0A835CKA9_APHGI</name>
<dbReference type="OrthoDB" id="6692397at2759"/>
<sequence length="90" mass="10031">MGSNLHIRCVIFHSTFKPTVNAKDKTEMDQISVSSALQIARLYEPITQAGLYPIADQIELYAYNLPKVQLSNLIDIFVVLCTVDNSSNSL</sequence>
<dbReference type="EMBL" id="JACMRX010000006">
    <property type="protein sequence ID" value="KAF7987629.1"/>
    <property type="molecule type" value="Genomic_DNA"/>
</dbReference>
<keyword evidence="2" id="KW-1185">Reference proteome</keyword>
<reference evidence="1 2" key="1">
    <citation type="submission" date="2020-08" db="EMBL/GenBank/DDBJ databases">
        <title>Aphidius gifuensis genome sequencing and assembly.</title>
        <authorList>
            <person name="Du Z."/>
        </authorList>
    </citation>
    <scope>NUCLEOTIDE SEQUENCE [LARGE SCALE GENOMIC DNA]</scope>
    <source>
        <strain evidence="1">YNYX2018</strain>
        <tissue evidence="1">Adults</tissue>
    </source>
</reference>
<organism evidence="1 2">
    <name type="scientific">Aphidius gifuensis</name>
    <name type="common">Parasitoid wasp</name>
    <dbReference type="NCBI Taxonomy" id="684658"/>
    <lineage>
        <taxon>Eukaryota</taxon>
        <taxon>Metazoa</taxon>
        <taxon>Ecdysozoa</taxon>
        <taxon>Arthropoda</taxon>
        <taxon>Hexapoda</taxon>
        <taxon>Insecta</taxon>
        <taxon>Pterygota</taxon>
        <taxon>Neoptera</taxon>
        <taxon>Endopterygota</taxon>
        <taxon>Hymenoptera</taxon>
        <taxon>Apocrita</taxon>
        <taxon>Ichneumonoidea</taxon>
        <taxon>Braconidae</taxon>
        <taxon>Aphidiinae</taxon>
        <taxon>Aphidius</taxon>
    </lineage>
</organism>
<accession>A0A835CKA9</accession>
<evidence type="ECO:0000313" key="1">
    <source>
        <dbReference type="EMBL" id="KAF7987629.1"/>
    </source>
</evidence>
<comment type="caution">
    <text evidence="1">The sequence shown here is derived from an EMBL/GenBank/DDBJ whole genome shotgun (WGS) entry which is preliminary data.</text>
</comment>
<protein>
    <submittedName>
        <fullName evidence="1">Uncharacterized protein</fullName>
    </submittedName>
</protein>
<gene>
    <name evidence="1" type="ORF">HCN44_003492</name>
</gene>
<dbReference type="AlphaFoldDB" id="A0A835CKA9"/>